<organism evidence="2 3">
    <name type="scientific">Muricoccus roseus</name>
    <dbReference type="NCBI Taxonomy" id="198092"/>
    <lineage>
        <taxon>Bacteria</taxon>
        <taxon>Pseudomonadati</taxon>
        <taxon>Pseudomonadota</taxon>
        <taxon>Alphaproteobacteria</taxon>
        <taxon>Acetobacterales</taxon>
        <taxon>Roseomonadaceae</taxon>
        <taxon>Muricoccus</taxon>
    </lineage>
</organism>
<gene>
    <name evidence="2" type="ORF">SAMN02745194_02275</name>
</gene>
<dbReference type="AlphaFoldDB" id="A0A1M6I9E1"/>
<evidence type="ECO:0000313" key="2">
    <source>
        <dbReference type="EMBL" id="SHJ31057.1"/>
    </source>
</evidence>
<sequence length="141" mass="15930">MDPVQAAGAVFSPATIAAIGPTAAVILFMGIMLWVWVRGREERQAKINEDIAKSLREDQRELFERQAGEIEGLKVDRIALEARLKATEELVSKLRGCLYEQYVFWREANHAANNARDLLVKARIMSVQDFEPLPEPRLPKA</sequence>
<keyword evidence="1" id="KW-0472">Membrane</keyword>
<dbReference type="RefSeq" id="WP_139281330.1">
    <property type="nucleotide sequence ID" value="NZ_FQZF01000011.1"/>
</dbReference>
<keyword evidence="3" id="KW-1185">Reference proteome</keyword>
<evidence type="ECO:0000313" key="3">
    <source>
        <dbReference type="Proteomes" id="UP000184387"/>
    </source>
</evidence>
<dbReference type="Proteomes" id="UP000184387">
    <property type="component" value="Unassembled WGS sequence"/>
</dbReference>
<dbReference type="EMBL" id="FQZF01000011">
    <property type="protein sequence ID" value="SHJ31057.1"/>
    <property type="molecule type" value="Genomic_DNA"/>
</dbReference>
<accession>A0A1M6I9E1</accession>
<evidence type="ECO:0000256" key="1">
    <source>
        <dbReference type="SAM" id="Phobius"/>
    </source>
</evidence>
<keyword evidence="1" id="KW-0812">Transmembrane</keyword>
<dbReference type="STRING" id="198092.SAMN02745194_02275"/>
<proteinExistence type="predicted"/>
<name>A0A1M6I9E1_9PROT</name>
<dbReference type="OrthoDB" id="9875279at2"/>
<reference evidence="2 3" key="1">
    <citation type="submission" date="2016-11" db="EMBL/GenBank/DDBJ databases">
        <authorList>
            <person name="Jaros S."/>
            <person name="Januszkiewicz K."/>
            <person name="Wedrychowicz H."/>
        </authorList>
    </citation>
    <scope>NUCLEOTIDE SEQUENCE [LARGE SCALE GENOMIC DNA]</scope>
    <source>
        <strain evidence="2 3">DSM 14916</strain>
    </source>
</reference>
<keyword evidence="1" id="KW-1133">Transmembrane helix</keyword>
<feature type="transmembrane region" description="Helical" evidence="1">
    <location>
        <begin position="16"/>
        <end position="37"/>
    </location>
</feature>
<protein>
    <submittedName>
        <fullName evidence="2">Uncharacterized protein</fullName>
    </submittedName>
</protein>